<accession>A0A2N3YH80</accession>
<sequence length="150" mass="16277">MAFTIRRDSTLERGPAWDAVTDLAEHTRHVPLTEVSVPAGGLALGSEVSAVTRLGPLAGADRMLVTALEPGRRLRLVKTGWFLRGWADIEVHDTPGGSRVEWTEELWLPGLQRLTRPVGDRLGPLLFGRVVEALVAGAEERRPSAPEEAG</sequence>
<evidence type="ECO:0000313" key="2">
    <source>
        <dbReference type="Proteomes" id="UP000233781"/>
    </source>
</evidence>
<organism evidence="1 2">
    <name type="scientific">Phycicoccus duodecadis</name>
    <dbReference type="NCBI Taxonomy" id="173053"/>
    <lineage>
        <taxon>Bacteria</taxon>
        <taxon>Bacillati</taxon>
        <taxon>Actinomycetota</taxon>
        <taxon>Actinomycetes</taxon>
        <taxon>Micrococcales</taxon>
        <taxon>Intrasporangiaceae</taxon>
        <taxon>Phycicoccus</taxon>
    </lineage>
</organism>
<evidence type="ECO:0008006" key="3">
    <source>
        <dbReference type="Google" id="ProtNLM"/>
    </source>
</evidence>
<gene>
    <name evidence="1" type="ORF">ATL31_0987</name>
</gene>
<name>A0A2N3YH80_9MICO</name>
<protein>
    <recommendedName>
        <fullName evidence="3">Polyketide cyclase/dehydrase/lipid transport protein</fullName>
    </recommendedName>
</protein>
<comment type="caution">
    <text evidence="1">The sequence shown here is derived from an EMBL/GenBank/DDBJ whole genome shotgun (WGS) entry which is preliminary data.</text>
</comment>
<proteinExistence type="predicted"/>
<dbReference type="OrthoDB" id="4823586at2"/>
<dbReference type="InterPro" id="IPR023393">
    <property type="entry name" value="START-like_dom_sf"/>
</dbReference>
<dbReference type="SUPFAM" id="SSF55961">
    <property type="entry name" value="Bet v1-like"/>
    <property type="match status" value="1"/>
</dbReference>
<dbReference type="Proteomes" id="UP000233781">
    <property type="component" value="Unassembled WGS sequence"/>
</dbReference>
<dbReference type="AlphaFoldDB" id="A0A2N3YH80"/>
<evidence type="ECO:0000313" key="1">
    <source>
        <dbReference type="EMBL" id="PKW26181.1"/>
    </source>
</evidence>
<dbReference type="EMBL" id="PJNE01000001">
    <property type="protein sequence ID" value="PKW26181.1"/>
    <property type="molecule type" value="Genomic_DNA"/>
</dbReference>
<dbReference type="RefSeq" id="WP_143598323.1">
    <property type="nucleotide sequence ID" value="NZ_PJNE01000001.1"/>
</dbReference>
<reference evidence="1 2" key="1">
    <citation type="submission" date="2017-12" db="EMBL/GenBank/DDBJ databases">
        <title>Sequencing the genomes of 1000 Actinobacteria strains.</title>
        <authorList>
            <person name="Klenk H.-P."/>
        </authorList>
    </citation>
    <scope>NUCLEOTIDE SEQUENCE [LARGE SCALE GENOMIC DNA]</scope>
    <source>
        <strain evidence="1 2">DSM 12806</strain>
    </source>
</reference>
<dbReference type="Gene3D" id="3.30.530.20">
    <property type="match status" value="1"/>
</dbReference>
<keyword evidence="2" id="KW-1185">Reference proteome</keyword>